<dbReference type="PANTHER" id="PTHR11102:SF160">
    <property type="entry name" value="ERAD-ASSOCIATED E3 UBIQUITIN-PROTEIN LIGASE COMPONENT HRD3"/>
    <property type="match status" value="1"/>
</dbReference>
<evidence type="ECO:0000313" key="1">
    <source>
        <dbReference type="EMBL" id="MBE2887370.1"/>
    </source>
</evidence>
<dbReference type="Pfam" id="PF08238">
    <property type="entry name" value="Sel1"/>
    <property type="match status" value="4"/>
</dbReference>
<sequence>MVSPEFEPHSAEPLAQKGNEMKNAATKLILITLCICFFGCAHTPGDAALRAGHPEEAAKLYKAGAEQGDASAALKLGLILEEGRVKEDTFGSPVSWYEKACKLGSNPGCHNAGVSYEYGENGANKEITKSYNYYLIAAERGYMQSQYNLASLYSNQYVQPQNDVEGLKWMLLAQDAAKRCQNVPLCQWILDDSPGHKSKIKSRLSEEQIKSAEALAISWKPK</sequence>
<dbReference type="Proteomes" id="UP000618926">
    <property type="component" value="Unassembled WGS sequence"/>
</dbReference>
<dbReference type="PANTHER" id="PTHR11102">
    <property type="entry name" value="SEL-1-LIKE PROTEIN"/>
    <property type="match status" value="1"/>
</dbReference>
<proteinExistence type="predicted"/>
<evidence type="ECO:0000313" key="2">
    <source>
        <dbReference type="Proteomes" id="UP000618926"/>
    </source>
</evidence>
<dbReference type="SMART" id="SM00671">
    <property type="entry name" value="SEL1"/>
    <property type="match status" value="3"/>
</dbReference>
<dbReference type="InterPro" id="IPR006597">
    <property type="entry name" value="Sel1-like"/>
</dbReference>
<dbReference type="SUPFAM" id="SSF81901">
    <property type="entry name" value="HCP-like"/>
    <property type="match status" value="1"/>
</dbReference>
<dbReference type="InterPro" id="IPR011990">
    <property type="entry name" value="TPR-like_helical_dom_sf"/>
</dbReference>
<gene>
    <name evidence="1" type="ORF">IIE05_05245</name>
</gene>
<keyword evidence="2" id="KW-1185">Reference proteome</keyword>
<accession>A0ABR9NSX9</accession>
<protein>
    <submittedName>
        <fullName evidence="1">Sel1 repeat family protein</fullName>
    </submittedName>
</protein>
<comment type="caution">
    <text evidence="1">The sequence shown here is derived from an EMBL/GenBank/DDBJ whole genome shotgun (WGS) entry which is preliminary data.</text>
</comment>
<name>A0ABR9NSX9_9BACT</name>
<dbReference type="InterPro" id="IPR050767">
    <property type="entry name" value="Sel1_AlgK"/>
</dbReference>
<organism evidence="1 2">
    <name type="scientific">Geobacter anodireducens</name>
    <dbReference type="NCBI Taxonomy" id="1340425"/>
    <lineage>
        <taxon>Bacteria</taxon>
        <taxon>Pseudomonadati</taxon>
        <taxon>Thermodesulfobacteriota</taxon>
        <taxon>Desulfuromonadia</taxon>
        <taxon>Geobacterales</taxon>
        <taxon>Geobacteraceae</taxon>
        <taxon>Geobacter</taxon>
    </lineage>
</organism>
<reference evidence="1 2" key="1">
    <citation type="submission" date="2020-10" db="EMBL/GenBank/DDBJ databases">
        <title>Investigation of anaerobic biodegradation of phenanthrene by a sulfate-dependent Geobacter anodireducens strain PheS2.</title>
        <authorList>
            <person name="Zhang Z."/>
        </authorList>
    </citation>
    <scope>NUCLEOTIDE SEQUENCE [LARGE SCALE GENOMIC DNA]</scope>
    <source>
        <strain evidence="1 2">PheS2</strain>
    </source>
</reference>
<dbReference type="RefSeq" id="WP_152609725.1">
    <property type="nucleotide sequence ID" value="NZ_JADBFD010000006.1"/>
</dbReference>
<dbReference type="Gene3D" id="1.25.40.10">
    <property type="entry name" value="Tetratricopeptide repeat domain"/>
    <property type="match status" value="1"/>
</dbReference>
<dbReference type="EMBL" id="JADBFD010000006">
    <property type="protein sequence ID" value="MBE2887370.1"/>
    <property type="molecule type" value="Genomic_DNA"/>
</dbReference>